<accession>A0ACC4BEU6</accession>
<protein>
    <submittedName>
        <fullName evidence="1">Uncharacterized protein</fullName>
    </submittedName>
</protein>
<evidence type="ECO:0000313" key="2">
    <source>
        <dbReference type="Proteomes" id="UP000309997"/>
    </source>
</evidence>
<gene>
    <name evidence="1" type="ORF">D5086_022383</name>
</gene>
<reference evidence="1 2" key="1">
    <citation type="journal article" date="2024" name="Plant Biotechnol. J.">
        <title>Genome and CRISPR/Cas9 system of a widespread forest tree (Populus alba) in the world.</title>
        <authorList>
            <person name="Liu Y.J."/>
            <person name="Jiang P.F."/>
            <person name="Han X.M."/>
            <person name="Li X.Y."/>
            <person name="Wang H.M."/>
            <person name="Wang Y.J."/>
            <person name="Wang X.X."/>
            <person name="Zeng Q.Y."/>
        </authorList>
    </citation>
    <scope>NUCLEOTIDE SEQUENCE [LARGE SCALE GENOMIC DNA]</scope>
    <source>
        <strain evidence="2">cv. PAL-ZL1</strain>
    </source>
</reference>
<evidence type="ECO:0000313" key="1">
    <source>
        <dbReference type="EMBL" id="KAL3577100.1"/>
    </source>
</evidence>
<proteinExistence type="predicted"/>
<keyword evidence="2" id="KW-1185">Reference proteome</keyword>
<sequence>MKQRALIVVDVARVMVVVRVCVPRLPVLYSKGRQQTALIVVGVAHVMVVVEDVAHATVAVAARISSNLSDCWSKCSCRLYLRTHYLDPK</sequence>
<organism evidence="1 2">
    <name type="scientific">Populus alba</name>
    <name type="common">White poplar</name>
    <dbReference type="NCBI Taxonomy" id="43335"/>
    <lineage>
        <taxon>Eukaryota</taxon>
        <taxon>Viridiplantae</taxon>
        <taxon>Streptophyta</taxon>
        <taxon>Embryophyta</taxon>
        <taxon>Tracheophyta</taxon>
        <taxon>Spermatophyta</taxon>
        <taxon>Magnoliopsida</taxon>
        <taxon>eudicotyledons</taxon>
        <taxon>Gunneridae</taxon>
        <taxon>Pentapetalae</taxon>
        <taxon>rosids</taxon>
        <taxon>fabids</taxon>
        <taxon>Malpighiales</taxon>
        <taxon>Salicaceae</taxon>
        <taxon>Saliceae</taxon>
        <taxon>Populus</taxon>
    </lineage>
</organism>
<comment type="caution">
    <text evidence="1">The sequence shown here is derived from an EMBL/GenBank/DDBJ whole genome shotgun (WGS) entry which is preliminary data.</text>
</comment>
<dbReference type="EMBL" id="RCHU02000011">
    <property type="protein sequence ID" value="KAL3577100.1"/>
    <property type="molecule type" value="Genomic_DNA"/>
</dbReference>
<name>A0ACC4BEU6_POPAL</name>
<dbReference type="Proteomes" id="UP000309997">
    <property type="component" value="Unassembled WGS sequence"/>
</dbReference>